<feature type="region of interest" description="Disordered" evidence="3">
    <location>
        <begin position="544"/>
        <end position="592"/>
    </location>
</feature>
<proteinExistence type="predicted"/>
<feature type="region of interest" description="Disordered" evidence="3">
    <location>
        <begin position="744"/>
        <end position="770"/>
    </location>
</feature>
<feature type="region of interest" description="Disordered" evidence="3">
    <location>
        <begin position="375"/>
        <end position="487"/>
    </location>
</feature>
<dbReference type="Proteomes" id="UP000324800">
    <property type="component" value="Unassembled WGS sequence"/>
</dbReference>
<feature type="compositionally biased region" description="Basic and acidic residues" evidence="3">
    <location>
        <begin position="403"/>
        <end position="412"/>
    </location>
</feature>
<gene>
    <name evidence="4" type="ORF">EZS28_020666</name>
</gene>
<feature type="compositionally biased region" description="Low complexity" evidence="3">
    <location>
        <begin position="757"/>
        <end position="770"/>
    </location>
</feature>
<name>A0A5J4VNB6_9EUKA</name>
<reference evidence="4 5" key="1">
    <citation type="submission" date="2019-03" db="EMBL/GenBank/DDBJ databases">
        <title>Single cell metagenomics reveals metabolic interactions within the superorganism composed of flagellate Streblomastix strix and complex community of Bacteroidetes bacteria on its surface.</title>
        <authorList>
            <person name="Treitli S.C."/>
            <person name="Kolisko M."/>
            <person name="Husnik F."/>
            <person name="Keeling P."/>
            <person name="Hampl V."/>
        </authorList>
    </citation>
    <scope>NUCLEOTIDE SEQUENCE [LARGE SCALE GENOMIC DNA]</scope>
    <source>
        <strain evidence="4">ST1C</strain>
    </source>
</reference>
<dbReference type="Gene3D" id="2.120.10.80">
    <property type="entry name" value="Kelch-type beta propeller"/>
    <property type="match status" value="1"/>
</dbReference>
<feature type="compositionally biased region" description="Polar residues" evidence="3">
    <location>
        <begin position="744"/>
        <end position="756"/>
    </location>
</feature>
<dbReference type="PANTHER" id="PTHR46093">
    <property type="entry name" value="ACYL-COA-BINDING DOMAIN-CONTAINING PROTEIN 5"/>
    <property type="match status" value="1"/>
</dbReference>
<dbReference type="EMBL" id="SNRW01006060">
    <property type="protein sequence ID" value="KAA6383809.1"/>
    <property type="molecule type" value="Genomic_DNA"/>
</dbReference>
<feature type="compositionally biased region" description="Acidic residues" evidence="3">
    <location>
        <begin position="383"/>
        <end position="402"/>
    </location>
</feature>
<accession>A0A5J4VNB6</accession>
<evidence type="ECO:0000313" key="5">
    <source>
        <dbReference type="Proteomes" id="UP000324800"/>
    </source>
</evidence>
<dbReference type="InterPro" id="IPR011043">
    <property type="entry name" value="Gal_Oxase/kelch_b-propeller"/>
</dbReference>
<dbReference type="Pfam" id="PF24681">
    <property type="entry name" value="Kelch_KLHDC2_KLHL20_DRC7"/>
    <property type="match status" value="1"/>
</dbReference>
<comment type="caution">
    <text evidence="4">The sequence shown here is derived from an EMBL/GenBank/DDBJ whole genome shotgun (WGS) entry which is preliminary data.</text>
</comment>
<evidence type="ECO:0000256" key="1">
    <source>
        <dbReference type="ARBA" id="ARBA00022441"/>
    </source>
</evidence>
<dbReference type="InterPro" id="IPR015915">
    <property type="entry name" value="Kelch-typ_b-propeller"/>
</dbReference>
<keyword evidence="2" id="KW-0677">Repeat</keyword>
<keyword evidence="1" id="KW-0880">Kelch repeat</keyword>
<dbReference type="SUPFAM" id="SSF50965">
    <property type="entry name" value="Galactose oxidase, central domain"/>
    <property type="match status" value="1"/>
</dbReference>
<evidence type="ECO:0000256" key="2">
    <source>
        <dbReference type="ARBA" id="ARBA00022737"/>
    </source>
</evidence>
<sequence>MFVYGGGVQLSVYADLYAYSFDANVWAKALPLRGGIPTQINSNNAQSAIQAIPHTTLPSQRIMHTAVLHRHSMVIFGGFFEQALGDIWEMDLRTHIWKECNCIKALPSPRHRHSSVMHLGNMYIFGGYSQGRRVNDIWFYSFSLHSWKEEKTKIKNVVRSSVVNGGQQIQQQQQQQATSLAVTTNPNQIAASVQNQSSNQNQITTIPPFLSQIPVLQTTAFPLFYQNAPLFNVTGQQTTVVNVIPGSVTPRIQHTALMYRGDMYIFGGYDGAVYLNELVKFTISPPSTLMEDIQRELLFGASTIPQSSSLPFNLPVPLVNQLQNPINDSCIYADTRVFRTCRALISARLPSLLPFLVPVKIAELINQFENEDDNVRIERENMMEEEEEEEEDDDDDDEDDDQDSKRKKDNNNNKDQTIQNLQKQRKEIENVGKAGKSVQDEAQKKKKQAEKDDKQEQNTTNNADSNQNTQQTDPNSNSNTNSSLNQLDGYNHIMHHKLHSHPLIHTLPLSDAATEALLTYIITDTIPLAVPFFGGAGVLGCGNQQNNSSQNQNQGENKQNQASVLQSGSIQATSTPLNQSRRIQMQPEPDNSNQIQNSLLIQQQQYIQQIHQLQQLQPKQLNVHDFADLIAFAEELGSLRIKQLCTRAIMATVDLRQLSNLGPVMIVAHRYGLVQLERKALYFFITLLPFSMALLQYFPQDVLLHFSMVLGKLLTAEEAKEYDDFTYRFSYSIQPPSLNSISVGNGSQSPLNMTSPQANTTSQQQSQQQAFTGGIQSNQHFVSPVPMPFATGVGVLARKDPRFRGLIDETRKLGKF</sequence>
<organism evidence="4 5">
    <name type="scientific">Streblomastix strix</name>
    <dbReference type="NCBI Taxonomy" id="222440"/>
    <lineage>
        <taxon>Eukaryota</taxon>
        <taxon>Metamonada</taxon>
        <taxon>Preaxostyla</taxon>
        <taxon>Oxymonadida</taxon>
        <taxon>Streblomastigidae</taxon>
        <taxon>Streblomastix</taxon>
    </lineage>
</organism>
<evidence type="ECO:0000256" key="3">
    <source>
        <dbReference type="SAM" id="MobiDB-lite"/>
    </source>
</evidence>
<dbReference type="PANTHER" id="PTHR46093:SF18">
    <property type="entry name" value="FIBRONECTIN TYPE-III DOMAIN-CONTAINING PROTEIN"/>
    <property type="match status" value="1"/>
</dbReference>
<feature type="compositionally biased region" description="Low complexity" evidence="3">
    <location>
        <begin position="544"/>
        <end position="561"/>
    </location>
</feature>
<feature type="compositionally biased region" description="Polar residues" evidence="3">
    <location>
        <begin position="562"/>
        <end position="592"/>
    </location>
</feature>
<dbReference type="OrthoDB" id="10251809at2759"/>
<protein>
    <recommendedName>
        <fullName evidence="6">Kelch motif family protein</fullName>
    </recommendedName>
</protein>
<feature type="compositionally biased region" description="Low complexity" evidence="3">
    <location>
        <begin position="464"/>
        <end position="487"/>
    </location>
</feature>
<feature type="compositionally biased region" description="Basic and acidic residues" evidence="3">
    <location>
        <begin position="438"/>
        <end position="456"/>
    </location>
</feature>
<evidence type="ECO:0000313" key="4">
    <source>
        <dbReference type="EMBL" id="KAA6383809.1"/>
    </source>
</evidence>
<dbReference type="AlphaFoldDB" id="A0A5J4VNB6"/>
<evidence type="ECO:0008006" key="6">
    <source>
        <dbReference type="Google" id="ProtNLM"/>
    </source>
</evidence>